<dbReference type="Gene3D" id="1.25.10.10">
    <property type="entry name" value="Leucine-rich Repeat Variant"/>
    <property type="match status" value="1"/>
</dbReference>
<dbReference type="EMBL" id="CP121196">
    <property type="protein sequence ID" value="XBH17871.1"/>
    <property type="molecule type" value="Genomic_DNA"/>
</dbReference>
<sequence length="189" mass="21354">MHTVENIRQMLARGRRLDTGRAWEVVELVEGRPMMLARLVECLWDDDVAISNRAADALERVTRQRPALAQQWKEPLLGLMAEAAEKKLRWNLALVIPRLKLSAIDCRRVAAALNSYLADPSSIVKTSALHGLADLTRQDPELLPDVLDLLRVTGRSGTPAMRARSRILLKAFERSQQKIVNRSSIHMFD</sequence>
<reference evidence="1" key="1">
    <citation type="submission" date="2023-03" db="EMBL/GenBank/DDBJ databases">
        <title>Edaphobacter sp.</title>
        <authorList>
            <person name="Huber K.J."/>
            <person name="Papendorf J."/>
            <person name="Pilke C."/>
            <person name="Bunk B."/>
            <person name="Sproeer C."/>
            <person name="Pester M."/>
        </authorList>
    </citation>
    <scope>NUCLEOTIDE SEQUENCE</scope>
    <source>
        <strain evidence="1">DSM 110680</strain>
    </source>
</reference>
<gene>
    <name evidence="1" type="ORF">P8935_00735</name>
</gene>
<dbReference type="RefSeq" id="WP_348263096.1">
    <property type="nucleotide sequence ID" value="NZ_CP121196.1"/>
</dbReference>
<dbReference type="SUPFAM" id="SSF48371">
    <property type="entry name" value="ARM repeat"/>
    <property type="match status" value="1"/>
</dbReference>
<proteinExistence type="predicted"/>
<name>A0AAU7DKL1_9BACT</name>
<evidence type="ECO:0000313" key="1">
    <source>
        <dbReference type="EMBL" id="XBH17871.1"/>
    </source>
</evidence>
<dbReference type="InterPro" id="IPR016024">
    <property type="entry name" value="ARM-type_fold"/>
</dbReference>
<accession>A0AAU7DKL1</accession>
<organism evidence="1">
    <name type="scientific">Telmatobacter sp. DSM 110680</name>
    <dbReference type="NCBI Taxonomy" id="3036704"/>
    <lineage>
        <taxon>Bacteria</taxon>
        <taxon>Pseudomonadati</taxon>
        <taxon>Acidobacteriota</taxon>
        <taxon>Terriglobia</taxon>
        <taxon>Terriglobales</taxon>
        <taxon>Acidobacteriaceae</taxon>
        <taxon>Telmatobacter</taxon>
    </lineage>
</organism>
<evidence type="ECO:0008006" key="2">
    <source>
        <dbReference type="Google" id="ProtNLM"/>
    </source>
</evidence>
<dbReference type="InterPro" id="IPR011989">
    <property type="entry name" value="ARM-like"/>
</dbReference>
<dbReference type="AlphaFoldDB" id="A0AAU7DKL1"/>
<protein>
    <recommendedName>
        <fullName evidence="2">HEAT repeat domain-containing protein</fullName>
    </recommendedName>
</protein>